<feature type="signal peptide" evidence="2">
    <location>
        <begin position="1"/>
        <end position="20"/>
    </location>
</feature>
<feature type="compositionally biased region" description="Polar residues" evidence="1">
    <location>
        <begin position="127"/>
        <end position="140"/>
    </location>
</feature>
<organism evidence="3 4">
    <name type="scientific">Reyranella soli</name>
    <dbReference type="NCBI Taxonomy" id="1230389"/>
    <lineage>
        <taxon>Bacteria</taxon>
        <taxon>Pseudomonadati</taxon>
        <taxon>Pseudomonadota</taxon>
        <taxon>Alphaproteobacteria</taxon>
        <taxon>Hyphomicrobiales</taxon>
        <taxon>Reyranellaceae</taxon>
        <taxon>Reyranella</taxon>
    </lineage>
</organism>
<keyword evidence="4" id="KW-1185">Reference proteome</keyword>
<evidence type="ECO:0000313" key="3">
    <source>
        <dbReference type="EMBL" id="GEP60973.1"/>
    </source>
</evidence>
<dbReference type="Proteomes" id="UP000321058">
    <property type="component" value="Unassembled WGS sequence"/>
</dbReference>
<keyword evidence="2" id="KW-0732">Signal</keyword>
<reference evidence="3 4" key="1">
    <citation type="submission" date="2019-07" db="EMBL/GenBank/DDBJ databases">
        <title>Whole genome shotgun sequence of Reyranella soli NBRC 108950.</title>
        <authorList>
            <person name="Hosoyama A."/>
            <person name="Uohara A."/>
            <person name="Ohji S."/>
            <person name="Ichikawa N."/>
        </authorList>
    </citation>
    <scope>NUCLEOTIDE SEQUENCE [LARGE SCALE GENOMIC DNA]</scope>
    <source>
        <strain evidence="3 4">NBRC 108950</strain>
    </source>
</reference>
<feature type="chain" id="PRO_5022060846" description="Lipoprotein SmpA/OmlA domain-containing protein" evidence="2">
    <location>
        <begin position="21"/>
        <end position="293"/>
    </location>
</feature>
<feature type="compositionally biased region" description="Pro residues" evidence="1">
    <location>
        <begin position="160"/>
        <end position="178"/>
    </location>
</feature>
<gene>
    <name evidence="3" type="ORF">RSO01_81390</name>
</gene>
<evidence type="ECO:0008006" key="5">
    <source>
        <dbReference type="Google" id="ProtNLM"/>
    </source>
</evidence>
<evidence type="ECO:0000256" key="2">
    <source>
        <dbReference type="SAM" id="SignalP"/>
    </source>
</evidence>
<dbReference type="RefSeq" id="WP_170303735.1">
    <property type="nucleotide sequence ID" value="NZ_BKAJ01000193.1"/>
</dbReference>
<feature type="compositionally biased region" description="Low complexity" evidence="1">
    <location>
        <begin position="141"/>
        <end position="159"/>
    </location>
</feature>
<sequence length="293" mass="30478">MTLKSLACIAALGIALGACASSGNDVLRQQDANTVNQLIIDGRTTRADVERIYGPPSTTSFADAQNEIWTYRWARATAKGENFIPYVGAFVGGQDVQKKELVILFNAQNVVVRHSMRETNEAVRRNLASSSSTTGNTPQISTSPAPSTEAAAAPAAAPTAPAPAAPAPAAPAPKPARAPAPVVASAPAGPAPTLASIEPGRWTCGMLNGSDRRYSISFVVAADRSITVVNYANAPATVVKTSPLTFTAVNPRGDRLTTFTLRPDNSLVITGPFLNTPANTFFDQGSCVRSGNA</sequence>
<protein>
    <recommendedName>
        <fullName evidence="5">Lipoprotein SmpA/OmlA domain-containing protein</fullName>
    </recommendedName>
</protein>
<evidence type="ECO:0000256" key="1">
    <source>
        <dbReference type="SAM" id="MobiDB-lite"/>
    </source>
</evidence>
<name>A0A512NPV3_9HYPH</name>
<accession>A0A512NPV3</accession>
<evidence type="ECO:0000313" key="4">
    <source>
        <dbReference type="Proteomes" id="UP000321058"/>
    </source>
</evidence>
<dbReference type="EMBL" id="BKAJ01000193">
    <property type="protein sequence ID" value="GEP60973.1"/>
    <property type="molecule type" value="Genomic_DNA"/>
</dbReference>
<dbReference type="PROSITE" id="PS51257">
    <property type="entry name" value="PROKAR_LIPOPROTEIN"/>
    <property type="match status" value="1"/>
</dbReference>
<comment type="caution">
    <text evidence="3">The sequence shown here is derived from an EMBL/GenBank/DDBJ whole genome shotgun (WGS) entry which is preliminary data.</text>
</comment>
<feature type="compositionally biased region" description="Low complexity" evidence="1">
    <location>
        <begin position="179"/>
        <end position="193"/>
    </location>
</feature>
<feature type="region of interest" description="Disordered" evidence="1">
    <location>
        <begin position="122"/>
        <end position="199"/>
    </location>
</feature>
<dbReference type="AlphaFoldDB" id="A0A512NPV3"/>
<proteinExistence type="predicted"/>